<comment type="similarity">
    <text evidence="1">Belongs to the peptidase S66 family.</text>
</comment>
<dbReference type="InterPro" id="IPR027461">
    <property type="entry name" value="Carboxypeptidase_A_C_sf"/>
</dbReference>
<comment type="caution">
    <text evidence="6">The sequence shown here is derived from an EMBL/GenBank/DDBJ whole genome shotgun (WGS) entry which is preliminary data.</text>
</comment>
<dbReference type="AlphaFoldDB" id="A0A841KL32"/>
<dbReference type="Proteomes" id="UP000579281">
    <property type="component" value="Unassembled WGS sequence"/>
</dbReference>
<evidence type="ECO:0000256" key="1">
    <source>
        <dbReference type="ARBA" id="ARBA00010233"/>
    </source>
</evidence>
<name>A0A841KL32_9FIRM</name>
<dbReference type="Gene3D" id="3.40.50.10740">
    <property type="entry name" value="Class I glutamine amidotransferase-like"/>
    <property type="match status" value="1"/>
</dbReference>
<dbReference type="Pfam" id="PF02016">
    <property type="entry name" value="Peptidase_S66"/>
    <property type="match status" value="1"/>
</dbReference>
<evidence type="ECO:0000256" key="3">
    <source>
        <dbReference type="PIRSR" id="PIRSR028757-1"/>
    </source>
</evidence>
<dbReference type="InterPro" id="IPR029062">
    <property type="entry name" value="Class_I_gatase-like"/>
</dbReference>
<evidence type="ECO:0000259" key="4">
    <source>
        <dbReference type="Pfam" id="PF02016"/>
    </source>
</evidence>
<dbReference type="SUPFAM" id="SSF52317">
    <property type="entry name" value="Class I glutamine amidotransferase-like"/>
    <property type="match status" value="1"/>
</dbReference>
<feature type="domain" description="LD-carboxypeptidase C-terminal" evidence="5">
    <location>
        <begin position="210"/>
        <end position="330"/>
    </location>
</feature>
<protein>
    <submittedName>
        <fullName evidence="6">Muramoyltetrapeptide carboxypeptidase LdcA involved in peptidoglycan recycling</fullName>
    </submittedName>
</protein>
<keyword evidence="6" id="KW-0645">Protease</keyword>
<keyword evidence="7" id="KW-1185">Reference proteome</keyword>
<dbReference type="InterPro" id="IPR040921">
    <property type="entry name" value="Peptidase_S66C"/>
</dbReference>
<dbReference type="PIRSF" id="PIRSF028757">
    <property type="entry name" value="LD-carboxypeptidase"/>
    <property type="match status" value="1"/>
</dbReference>
<feature type="active site" description="Nucleophile" evidence="3">
    <location>
        <position position="117"/>
    </location>
</feature>
<dbReference type="InterPro" id="IPR040449">
    <property type="entry name" value="Peptidase_S66_N"/>
</dbReference>
<dbReference type="PANTHER" id="PTHR30237">
    <property type="entry name" value="MURAMOYLTETRAPEPTIDE CARBOXYPEPTIDASE"/>
    <property type="match status" value="1"/>
</dbReference>
<dbReference type="InterPro" id="IPR027478">
    <property type="entry name" value="LdcA_N"/>
</dbReference>
<proteinExistence type="inferred from homology"/>
<dbReference type="Pfam" id="PF17676">
    <property type="entry name" value="Peptidase_S66C"/>
    <property type="match status" value="1"/>
</dbReference>
<organism evidence="6 7">
    <name type="scientific">Anaerosolibacter carboniphilus</name>
    <dbReference type="NCBI Taxonomy" id="1417629"/>
    <lineage>
        <taxon>Bacteria</taxon>
        <taxon>Bacillati</taxon>
        <taxon>Bacillota</taxon>
        <taxon>Clostridia</taxon>
        <taxon>Peptostreptococcales</taxon>
        <taxon>Thermotaleaceae</taxon>
        <taxon>Anaerosolibacter</taxon>
    </lineage>
</organism>
<keyword evidence="2" id="KW-0378">Hydrolase</keyword>
<feature type="domain" description="LD-carboxypeptidase N-terminal" evidence="4">
    <location>
        <begin position="15"/>
        <end position="136"/>
    </location>
</feature>
<feature type="active site" description="Charge relay system" evidence="3">
    <location>
        <position position="244"/>
    </location>
</feature>
<dbReference type="PANTHER" id="PTHR30237:SF4">
    <property type="entry name" value="LD-CARBOXYPEPTIDASE C-TERMINAL DOMAIN-CONTAINING PROTEIN"/>
    <property type="match status" value="1"/>
</dbReference>
<dbReference type="EMBL" id="JACHEN010000001">
    <property type="protein sequence ID" value="MBB6214056.1"/>
    <property type="molecule type" value="Genomic_DNA"/>
</dbReference>
<evidence type="ECO:0000313" key="6">
    <source>
        <dbReference type="EMBL" id="MBB6214056.1"/>
    </source>
</evidence>
<accession>A0A841KL32</accession>
<evidence type="ECO:0000256" key="2">
    <source>
        <dbReference type="ARBA" id="ARBA00022801"/>
    </source>
</evidence>
<dbReference type="Gene3D" id="3.50.30.60">
    <property type="entry name" value="LD-carboxypeptidase A C-terminal domain-like"/>
    <property type="match status" value="1"/>
</dbReference>
<keyword evidence="6" id="KW-0121">Carboxypeptidase</keyword>
<dbReference type="SUPFAM" id="SSF141986">
    <property type="entry name" value="LD-carboxypeptidase A C-terminal domain-like"/>
    <property type="match status" value="1"/>
</dbReference>
<evidence type="ECO:0000259" key="5">
    <source>
        <dbReference type="Pfam" id="PF17676"/>
    </source>
</evidence>
<dbReference type="GO" id="GO:0004180">
    <property type="term" value="F:carboxypeptidase activity"/>
    <property type="evidence" value="ECO:0007669"/>
    <property type="project" value="UniProtKB-KW"/>
</dbReference>
<gene>
    <name evidence="6" type="ORF">HNQ80_000125</name>
</gene>
<reference evidence="6 7" key="1">
    <citation type="submission" date="2020-08" db="EMBL/GenBank/DDBJ databases">
        <title>Genomic Encyclopedia of Type Strains, Phase IV (KMG-IV): sequencing the most valuable type-strain genomes for metagenomic binning, comparative biology and taxonomic classification.</title>
        <authorList>
            <person name="Goeker M."/>
        </authorList>
    </citation>
    <scope>NUCLEOTIDE SEQUENCE [LARGE SCALE GENOMIC DNA]</scope>
    <source>
        <strain evidence="6 7">DSM 103526</strain>
    </source>
</reference>
<dbReference type="RefSeq" id="WP_184307132.1">
    <property type="nucleotide sequence ID" value="NZ_JACHEN010000001.1"/>
</dbReference>
<sequence>MSLIKPQKLSCGDKVATVSLSWGGAGDSDILWRYNIGKKRLQDEFGLEVVEMPHTLKGSTYVYNHPEKRAEDLMRAFEDTSIKAIFSCIGGNESVRMLPYIDFDVIRNNPKIFMGYSDTTVTHMICYKAGISSFYGPSILADFAENVEMFPYTKHWIEKVLFDNAVIGKIEPSPIWTSEYLAWEEKNKNTKRKVQPNNGYEVLQGQGLSNGPLIGGCIEVLEMLKETAIWPSADEWQNKILFLETSEDKPSPEYVEYWLRNYGSQGILQKINGILFAKPYDNLFYEEYKEVILKVIRDELRLIDLPILYNMNFGHTAPITVLPYGTMAEINCEGRTFSITESGVV</sequence>
<dbReference type="CDD" id="cd07062">
    <property type="entry name" value="Peptidase_S66_mccF_like"/>
    <property type="match status" value="1"/>
</dbReference>
<dbReference type="InterPro" id="IPR003507">
    <property type="entry name" value="S66_fam"/>
</dbReference>
<evidence type="ECO:0000313" key="7">
    <source>
        <dbReference type="Proteomes" id="UP000579281"/>
    </source>
</evidence>
<feature type="active site" description="Charge relay system" evidence="3">
    <location>
        <position position="315"/>
    </location>
</feature>